<accession>A0A1D2MZ72</accession>
<reference evidence="1 2" key="1">
    <citation type="journal article" date="2016" name="Genome Biol. Evol.">
        <title>Gene Family Evolution Reflects Adaptation to Soil Environmental Stressors in the Genome of the Collembolan Orchesella cincta.</title>
        <authorList>
            <person name="Faddeeva-Vakhrusheva A."/>
            <person name="Derks M.F."/>
            <person name="Anvar S.Y."/>
            <person name="Agamennone V."/>
            <person name="Suring W."/>
            <person name="Smit S."/>
            <person name="van Straalen N.M."/>
            <person name="Roelofs D."/>
        </authorList>
    </citation>
    <scope>NUCLEOTIDE SEQUENCE [LARGE SCALE GENOMIC DNA]</scope>
    <source>
        <tissue evidence="1">Mixed pool</tissue>
    </source>
</reference>
<proteinExistence type="predicted"/>
<organism evidence="1 2">
    <name type="scientific">Orchesella cincta</name>
    <name type="common">Springtail</name>
    <name type="synonym">Podura cincta</name>
    <dbReference type="NCBI Taxonomy" id="48709"/>
    <lineage>
        <taxon>Eukaryota</taxon>
        <taxon>Metazoa</taxon>
        <taxon>Ecdysozoa</taxon>
        <taxon>Arthropoda</taxon>
        <taxon>Hexapoda</taxon>
        <taxon>Collembola</taxon>
        <taxon>Entomobryomorpha</taxon>
        <taxon>Entomobryoidea</taxon>
        <taxon>Orchesellidae</taxon>
        <taxon>Orchesellinae</taxon>
        <taxon>Orchesella</taxon>
    </lineage>
</organism>
<evidence type="ECO:0000313" key="2">
    <source>
        <dbReference type="Proteomes" id="UP000094527"/>
    </source>
</evidence>
<comment type="caution">
    <text evidence="1">The sequence shown here is derived from an EMBL/GenBank/DDBJ whole genome shotgun (WGS) entry which is preliminary data.</text>
</comment>
<dbReference type="SUPFAM" id="SSF52047">
    <property type="entry name" value="RNI-like"/>
    <property type="match status" value="1"/>
</dbReference>
<sequence length="476" mass="55189">MGESVSKFLKMDGDKAVPGAGDTNKVVKSPKKDHFGLLLNKACWTKILSYVEDPSDLHSVSNLGSPLLDEILKSRMASALFLLALPILMQNQDLSPSTRTVDDCLASGTCNELFKPHVYSCSDLDEIVDFKCQAEWVKGNPFILGYLKLNVECKLELCELGLSLLQNHGQVLRRLTLINFLDNRMSEALNHCPNIEYLALFSGLSPRDPEGNSLELALPSLPRLEHVWFQLYEHRRKRKQYKTVAPWARSFLLAYGLQLKTLHCDHSVFLSGIQWEVFSTSLVNLEELQVNWLDLNSAPIFEIFIKVNWLKLKRLYLNEWFGEAVEFSKSTLDTLDHFKDYLEELHLPKFITQNLFMDENNEIMNEKANIGRFPRLKRVSARESNVDSQMWTTFTTRFVNIECLRFEMDNRHDPYSPLTLSKNRMEWFFSNFKKLQYILWPRQDSSSGVRQLYIAYMKNGKSYKVYENKMNSVIGY</sequence>
<dbReference type="Proteomes" id="UP000094527">
    <property type="component" value="Unassembled WGS sequence"/>
</dbReference>
<protein>
    <submittedName>
        <fullName evidence="1">Uncharacterized protein</fullName>
    </submittedName>
</protein>
<keyword evidence="2" id="KW-1185">Reference proteome</keyword>
<gene>
    <name evidence="1" type="ORF">Ocin01_08337</name>
</gene>
<evidence type="ECO:0000313" key="1">
    <source>
        <dbReference type="EMBL" id="ODM98347.1"/>
    </source>
</evidence>
<dbReference type="EMBL" id="LJIJ01000362">
    <property type="protein sequence ID" value="ODM98347.1"/>
    <property type="molecule type" value="Genomic_DNA"/>
</dbReference>
<name>A0A1D2MZ72_ORCCI</name>
<dbReference type="AlphaFoldDB" id="A0A1D2MZ72"/>